<proteinExistence type="predicted"/>
<protein>
    <submittedName>
        <fullName evidence="3">HNHc</fullName>
    </submittedName>
</protein>
<dbReference type="EMBL" id="BK016018">
    <property type="protein sequence ID" value="DAF89888.1"/>
    <property type="molecule type" value="Genomic_DNA"/>
</dbReference>
<accession>A0A8S5U5Y7</accession>
<feature type="compositionally biased region" description="Polar residues" evidence="1">
    <location>
        <begin position="1"/>
        <end position="21"/>
    </location>
</feature>
<dbReference type="GO" id="GO:0004519">
    <property type="term" value="F:endonuclease activity"/>
    <property type="evidence" value="ECO:0007669"/>
    <property type="project" value="InterPro"/>
</dbReference>
<sequence length="253" mass="27708">MMGNSSPRGPSPTASSSTRMAESTPFLNGWRRRHDQGSVRNPSRQEAVPNATSARAFGTPSVGVGRGPHGCGDLHKLMRMGEGDVMNQDELDQFTSWLLAHGSEVLAPTNPYEVLRFTTQGGVAIIFKDADGEITKDRNGAFGVLRCFRKKRNWNGGGKRERKPRSASRRRLLVNSIAKRDGWNCMYCGATLTLETATIEHIVPLAGNGLDDLRNMTLACAECNHAAGHLSARQKVELALKRRCHNEARNAAQ</sequence>
<name>A0A8S5U5Y7_9CAUD</name>
<evidence type="ECO:0000313" key="3">
    <source>
        <dbReference type="EMBL" id="DAF89888.1"/>
    </source>
</evidence>
<dbReference type="GO" id="GO:0003676">
    <property type="term" value="F:nucleic acid binding"/>
    <property type="evidence" value="ECO:0007669"/>
    <property type="project" value="InterPro"/>
</dbReference>
<evidence type="ECO:0000256" key="1">
    <source>
        <dbReference type="SAM" id="MobiDB-lite"/>
    </source>
</evidence>
<organism evidence="3">
    <name type="scientific">Siphoviridae sp. ctwHj1</name>
    <dbReference type="NCBI Taxonomy" id="2825727"/>
    <lineage>
        <taxon>Viruses</taxon>
        <taxon>Duplodnaviria</taxon>
        <taxon>Heunggongvirae</taxon>
        <taxon>Uroviricota</taxon>
        <taxon>Caudoviricetes</taxon>
    </lineage>
</organism>
<dbReference type="Pfam" id="PF01844">
    <property type="entry name" value="HNH"/>
    <property type="match status" value="1"/>
</dbReference>
<dbReference type="PANTHER" id="PTHR33877:SF2">
    <property type="entry name" value="OS07G0170200 PROTEIN"/>
    <property type="match status" value="1"/>
</dbReference>
<feature type="domain" description="HNH nuclease" evidence="2">
    <location>
        <begin position="172"/>
        <end position="225"/>
    </location>
</feature>
<reference evidence="3" key="1">
    <citation type="journal article" date="2021" name="Proc. Natl. Acad. Sci. U.S.A.">
        <title>A Catalog of Tens of Thousands of Viruses from Human Metagenomes Reveals Hidden Associations with Chronic Diseases.</title>
        <authorList>
            <person name="Tisza M.J."/>
            <person name="Buck C.B."/>
        </authorList>
    </citation>
    <scope>NUCLEOTIDE SEQUENCE</scope>
    <source>
        <strain evidence="3">CtwHj1</strain>
    </source>
</reference>
<dbReference type="Gene3D" id="1.10.30.50">
    <property type="match status" value="1"/>
</dbReference>
<feature type="region of interest" description="Disordered" evidence="1">
    <location>
        <begin position="1"/>
        <end position="65"/>
    </location>
</feature>
<evidence type="ECO:0000259" key="2">
    <source>
        <dbReference type="SMART" id="SM00507"/>
    </source>
</evidence>
<dbReference type="InterPro" id="IPR003615">
    <property type="entry name" value="HNH_nuc"/>
</dbReference>
<dbReference type="SMART" id="SM00507">
    <property type="entry name" value="HNHc"/>
    <property type="match status" value="1"/>
</dbReference>
<dbReference type="CDD" id="cd00085">
    <property type="entry name" value="HNHc"/>
    <property type="match status" value="1"/>
</dbReference>
<dbReference type="GO" id="GO:0008270">
    <property type="term" value="F:zinc ion binding"/>
    <property type="evidence" value="ECO:0007669"/>
    <property type="project" value="InterPro"/>
</dbReference>
<dbReference type="InterPro" id="IPR002711">
    <property type="entry name" value="HNH"/>
</dbReference>
<dbReference type="PANTHER" id="PTHR33877">
    <property type="entry name" value="SLL1193 PROTEIN"/>
    <property type="match status" value="1"/>
</dbReference>
<dbReference type="InterPro" id="IPR052892">
    <property type="entry name" value="NA-targeting_endonuclease"/>
</dbReference>